<keyword evidence="4 9" id="KW-0808">Transferase</keyword>
<dbReference type="GO" id="GO:0005524">
    <property type="term" value="F:ATP binding"/>
    <property type="evidence" value="ECO:0007669"/>
    <property type="project" value="UniProtKB-KW"/>
</dbReference>
<feature type="site" description="Important for substrate specificity; cannot use PPi as phosphoryl donor" evidence="9">
    <location>
        <position position="105"/>
    </location>
</feature>
<dbReference type="PIRSF" id="PIRSF000532">
    <property type="entry name" value="ATP_PFK_prok"/>
    <property type="match status" value="1"/>
</dbReference>
<dbReference type="OrthoDB" id="9802503at2"/>
<dbReference type="InterPro" id="IPR000023">
    <property type="entry name" value="Phosphofructokinase_dom"/>
</dbReference>
<feature type="binding site" evidence="9">
    <location>
        <begin position="72"/>
        <end position="73"/>
    </location>
    <ligand>
        <name>ATP</name>
        <dbReference type="ChEBI" id="CHEBI:30616"/>
    </ligand>
</feature>
<feature type="binding site" description="in other chain" evidence="9">
    <location>
        <position position="223"/>
    </location>
    <ligand>
        <name>substrate</name>
        <note>ligand shared between dimeric partners</note>
    </ligand>
</feature>
<dbReference type="NCBIfam" id="NF002872">
    <property type="entry name" value="PRK03202.1"/>
    <property type="match status" value="1"/>
</dbReference>
<comment type="subcellular location">
    <subcellularLocation>
        <location evidence="9">Cytoplasm</location>
    </subcellularLocation>
</comment>
<reference evidence="12" key="1">
    <citation type="submission" date="2016-11" db="EMBL/GenBank/DDBJ databases">
        <authorList>
            <person name="Varghese N."/>
            <person name="Submissions S."/>
        </authorList>
    </citation>
    <scope>NUCLEOTIDE SEQUENCE [LARGE SCALE GENOMIC DNA]</scope>
    <source>
        <strain evidence="12">DSM 8595</strain>
    </source>
</reference>
<proteinExistence type="inferred from homology"/>
<evidence type="ECO:0000313" key="11">
    <source>
        <dbReference type="EMBL" id="SIO17342.1"/>
    </source>
</evidence>
<dbReference type="Gene3D" id="3.40.50.460">
    <property type="entry name" value="Phosphofructokinase domain"/>
    <property type="match status" value="1"/>
</dbReference>
<keyword evidence="9" id="KW-0547">Nucleotide-binding</keyword>
<comment type="caution">
    <text evidence="9">Lacks conserved residue(s) required for the propagation of feature annotation.</text>
</comment>
<evidence type="ECO:0000313" key="12">
    <source>
        <dbReference type="Proteomes" id="UP000184699"/>
    </source>
</evidence>
<sequence length="343" mass="36655">MKIGILTSGGDCPGLNAVIRGSVLKGVISYDTEFVGFRNGWRGVVEEDIVPIVRHDVRGLAKQGGTILGSSRTNPFEGEGGGPENIQRMLDRNGIDAIVAIGGEGTLTAARRLYDEGGIKVIGVPKTIDNDLAATDYSFGFDTAVQIATEAIDRLRTTADSHGRCMVLEVMGRHVGWIALHSGMAGGAHAILIPEQPQSIEQITEWVESVRDRGRAPLVVVAEGFKFDDMAEAHSHKGLDAFNRPRLGGIAELIAPMIEERTGIESRATVLGHIQRGGEPTAFDRVLATRLGMAVVDAVYDGAWGSMVTLRGTDIQTVSIADAVGTLNQVPQSRYDEAKILFG</sequence>
<keyword evidence="6 9" id="KW-0418">Kinase</keyword>
<dbReference type="GO" id="GO:0048029">
    <property type="term" value="F:monosaccharide binding"/>
    <property type="evidence" value="ECO:0007669"/>
    <property type="project" value="TreeGrafter"/>
</dbReference>
<organism evidence="11 12">
    <name type="scientific">Agromyces cerinus subsp. cerinus</name>
    <dbReference type="NCBI Taxonomy" id="232089"/>
    <lineage>
        <taxon>Bacteria</taxon>
        <taxon>Bacillati</taxon>
        <taxon>Actinomycetota</taxon>
        <taxon>Actinomycetes</taxon>
        <taxon>Micrococcales</taxon>
        <taxon>Microbacteriaceae</taxon>
        <taxon>Agromyces</taxon>
    </lineage>
</organism>
<dbReference type="RefSeq" id="WP_074261205.1">
    <property type="nucleotide sequence ID" value="NZ_FSRJ01000004.1"/>
</dbReference>
<accession>A0A1N6HC36</accession>
<keyword evidence="3 9" id="KW-0963">Cytoplasm</keyword>
<dbReference type="PANTHER" id="PTHR13697:SF52">
    <property type="entry name" value="ATP-DEPENDENT 6-PHOSPHOFRUCTOKINASE 3"/>
    <property type="match status" value="1"/>
</dbReference>
<dbReference type="InterPro" id="IPR012003">
    <property type="entry name" value="ATP_PFK_prok-type"/>
</dbReference>
<evidence type="ECO:0000256" key="4">
    <source>
        <dbReference type="ARBA" id="ARBA00022679"/>
    </source>
</evidence>
<evidence type="ECO:0000259" key="10">
    <source>
        <dbReference type="Pfam" id="PF00365"/>
    </source>
</evidence>
<feature type="domain" description="Phosphofructokinase" evidence="10">
    <location>
        <begin position="2"/>
        <end position="299"/>
    </location>
</feature>
<dbReference type="UniPathway" id="UPA00109">
    <property type="reaction ID" value="UER00182"/>
</dbReference>
<dbReference type="EMBL" id="FSRJ01000004">
    <property type="protein sequence ID" value="SIO17342.1"/>
    <property type="molecule type" value="Genomic_DNA"/>
</dbReference>
<feature type="binding site" evidence="9">
    <location>
        <position position="10"/>
    </location>
    <ligand>
        <name>ATP</name>
        <dbReference type="ChEBI" id="CHEBI:30616"/>
    </ligand>
</feature>
<evidence type="ECO:0000256" key="3">
    <source>
        <dbReference type="ARBA" id="ARBA00022490"/>
    </source>
</evidence>
<dbReference type="InterPro" id="IPR015912">
    <property type="entry name" value="Phosphofructokinase_CS"/>
</dbReference>
<dbReference type="InterPro" id="IPR012829">
    <property type="entry name" value="Phosphofructokinase_III"/>
</dbReference>
<comment type="similarity">
    <text evidence="9">Belongs to the phosphofructokinase type A (PFKA) family. Mixed-substrate PFK group III subfamily.</text>
</comment>
<dbReference type="GO" id="GO:0047334">
    <property type="term" value="F:diphosphate-fructose-6-phosphate 1-phosphotransferase activity"/>
    <property type="evidence" value="ECO:0007669"/>
    <property type="project" value="InterPro"/>
</dbReference>
<protein>
    <recommendedName>
        <fullName evidence="9">ATP-dependent 6-phosphofructokinase</fullName>
        <shortName evidence="9">ATP-PFK</shortName>
        <shortName evidence="9">Phosphofructokinase</shortName>
        <ecNumber evidence="9">2.7.1.11</ecNumber>
    </recommendedName>
    <alternativeName>
        <fullName evidence="9">Phosphohexokinase</fullName>
    </alternativeName>
</protein>
<feature type="binding site" description="in other chain" evidence="9">
    <location>
        <begin position="127"/>
        <end position="129"/>
    </location>
    <ligand>
        <name>substrate</name>
        <note>ligand shared between dimeric partners</note>
    </ligand>
</feature>
<evidence type="ECO:0000256" key="6">
    <source>
        <dbReference type="ARBA" id="ARBA00022777"/>
    </source>
</evidence>
<dbReference type="PRINTS" id="PR00476">
    <property type="entry name" value="PHFRCTKINASE"/>
</dbReference>
<dbReference type="HAMAP" id="MF_01976">
    <property type="entry name" value="Phosphofructokinase_III"/>
    <property type="match status" value="1"/>
</dbReference>
<dbReference type="AlphaFoldDB" id="A0A1N6HC36"/>
<comment type="pathway">
    <text evidence="2 9">Carbohydrate degradation; glycolysis; D-glyceraldehyde 3-phosphate and glycerone phosphate from D-glucose: step 3/4.</text>
</comment>
<keyword evidence="9" id="KW-0067">ATP-binding</keyword>
<dbReference type="GO" id="GO:0016208">
    <property type="term" value="F:AMP binding"/>
    <property type="evidence" value="ECO:0007669"/>
    <property type="project" value="TreeGrafter"/>
</dbReference>
<evidence type="ECO:0000256" key="7">
    <source>
        <dbReference type="ARBA" id="ARBA00022842"/>
    </source>
</evidence>
<dbReference type="SUPFAM" id="SSF53784">
    <property type="entry name" value="Phosphofructokinase"/>
    <property type="match status" value="1"/>
</dbReference>
<evidence type="ECO:0000256" key="5">
    <source>
        <dbReference type="ARBA" id="ARBA00022723"/>
    </source>
</evidence>
<dbReference type="Proteomes" id="UP000184699">
    <property type="component" value="Unassembled WGS sequence"/>
</dbReference>
<keyword evidence="12" id="KW-1185">Reference proteome</keyword>
<dbReference type="GO" id="GO:0005945">
    <property type="term" value="C:6-phosphofructokinase complex"/>
    <property type="evidence" value="ECO:0007669"/>
    <property type="project" value="TreeGrafter"/>
</dbReference>
<evidence type="ECO:0000256" key="2">
    <source>
        <dbReference type="ARBA" id="ARBA00004679"/>
    </source>
</evidence>
<gene>
    <name evidence="9" type="primary">pfkA</name>
    <name evidence="11" type="ORF">SAMN05443544_3062</name>
</gene>
<dbReference type="Gene3D" id="3.40.50.450">
    <property type="match status" value="1"/>
</dbReference>
<evidence type="ECO:0000256" key="1">
    <source>
        <dbReference type="ARBA" id="ARBA00001946"/>
    </source>
</evidence>
<dbReference type="GO" id="GO:0046872">
    <property type="term" value="F:metal ion binding"/>
    <property type="evidence" value="ECO:0007669"/>
    <property type="project" value="UniProtKB-KW"/>
</dbReference>
<feature type="binding site" evidence="9">
    <location>
        <position position="164"/>
    </location>
    <ligand>
        <name>substrate</name>
        <note>ligand shared between dimeric partners</note>
    </ligand>
</feature>
<dbReference type="InterPro" id="IPR022953">
    <property type="entry name" value="ATP_PFK"/>
</dbReference>
<dbReference type="GO" id="GO:0030388">
    <property type="term" value="P:fructose 1,6-bisphosphate metabolic process"/>
    <property type="evidence" value="ECO:0007669"/>
    <property type="project" value="TreeGrafter"/>
</dbReference>
<keyword evidence="8 9" id="KW-0324">Glycolysis</keyword>
<feature type="binding site" evidence="9">
    <location>
        <position position="267"/>
    </location>
    <ligand>
        <name>substrate</name>
        <note>ligand shared between dimeric partners</note>
    </ligand>
</feature>
<dbReference type="GO" id="GO:0070095">
    <property type="term" value="F:fructose-6-phosphate binding"/>
    <property type="evidence" value="ECO:0007669"/>
    <property type="project" value="TreeGrafter"/>
</dbReference>
<dbReference type="GO" id="GO:0061621">
    <property type="term" value="P:canonical glycolysis"/>
    <property type="evidence" value="ECO:0007669"/>
    <property type="project" value="TreeGrafter"/>
</dbReference>
<dbReference type="GO" id="GO:0003872">
    <property type="term" value="F:6-phosphofructokinase activity"/>
    <property type="evidence" value="ECO:0007669"/>
    <property type="project" value="UniProtKB-UniRule"/>
</dbReference>
<comment type="subunit">
    <text evidence="9">Homodimer or homotetramer.</text>
</comment>
<keyword evidence="7 9" id="KW-0460">Magnesium</keyword>
<dbReference type="STRING" id="232089.SAMN05443544_3062"/>
<feature type="binding site" description="in other chain" evidence="9">
    <location>
        <begin position="171"/>
        <end position="173"/>
    </location>
    <ligand>
        <name>substrate</name>
        <note>ligand shared between dimeric partners</note>
    </ligand>
</feature>
<feature type="binding site" description="in other chain" evidence="9">
    <location>
        <begin position="273"/>
        <end position="276"/>
    </location>
    <ligand>
        <name>substrate</name>
        <note>ligand shared between dimeric partners</note>
    </ligand>
</feature>
<dbReference type="PANTHER" id="PTHR13697">
    <property type="entry name" value="PHOSPHOFRUCTOKINASE"/>
    <property type="match status" value="1"/>
</dbReference>
<comment type="function">
    <text evidence="9">Catalyzes the phosphorylation of D-fructose 6-phosphate to fructose 1,6-bisphosphate by ATP, the first committing step of glycolysis.</text>
</comment>
<keyword evidence="5 9" id="KW-0479">Metal-binding</keyword>
<dbReference type="InterPro" id="IPR035966">
    <property type="entry name" value="PKF_sf"/>
</dbReference>
<name>A0A1N6HC36_9MICO</name>
<dbReference type="GO" id="GO:0042802">
    <property type="term" value="F:identical protein binding"/>
    <property type="evidence" value="ECO:0007669"/>
    <property type="project" value="TreeGrafter"/>
</dbReference>
<feature type="active site" description="Proton acceptor" evidence="9">
    <location>
        <position position="129"/>
    </location>
</feature>
<evidence type="ECO:0000256" key="8">
    <source>
        <dbReference type="ARBA" id="ARBA00023152"/>
    </source>
</evidence>
<dbReference type="NCBIfam" id="TIGR02483">
    <property type="entry name" value="PFK_mixed"/>
    <property type="match status" value="1"/>
</dbReference>
<feature type="binding site" evidence="9">
    <location>
        <position position="104"/>
    </location>
    <ligand>
        <name>Mg(2+)</name>
        <dbReference type="ChEBI" id="CHEBI:18420"/>
        <note>catalytic</note>
    </ligand>
</feature>
<comment type="catalytic activity">
    <reaction evidence="9">
        <text>beta-D-fructose 6-phosphate + ATP = beta-D-fructose 1,6-bisphosphate + ADP + H(+)</text>
        <dbReference type="Rhea" id="RHEA:16109"/>
        <dbReference type="ChEBI" id="CHEBI:15378"/>
        <dbReference type="ChEBI" id="CHEBI:30616"/>
        <dbReference type="ChEBI" id="CHEBI:32966"/>
        <dbReference type="ChEBI" id="CHEBI:57634"/>
        <dbReference type="ChEBI" id="CHEBI:456216"/>
        <dbReference type="EC" id="2.7.1.11"/>
    </reaction>
</comment>
<dbReference type="PROSITE" id="PS00433">
    <property type="entry name" value="PHOSPHOFRUCTOKINASE"/>
    <property type="match status" value="1"/>
</dbReference>
<feature type="binding site" evidence="9">
    <location>
        <begin position="103"/>
        <end position="106"/>
    </location>
    <ligand>
        <name>ATP</name>
        <dbReference type="ChEBI" id="CHEBI:30616"/>
    </ligand>
</feature>
<evidence type="ECO:0000256" key="9">
    <source>
        <dbReference type="HAMAP-Rule" id="MF_01976"/>
    </source>
</evidence>
<dbReference type="Pfam" id="PF00365">
    <property type="entry name" value="PFK"/>
    <property type="match status" value="1"/>
</dbReference>
<dbReference type="EC" id="2.7.1.11" evidence="9"/>
<comment type="cofactor">
    <cofactor evidence="1 9">
        <name>Mg(2+)</name>
        <dbReference type="ChEBI" id="CHEBI:18420"/>
    </cofactor>
</comment>
<dbReference type="GO" id="GO:0006002">
    <property type="term" value="P:fructose 6-phosphate metabolic process"/>
    <property type="evidence" value="ECO:0007669"/>
    <property type="project" value="InterPro"/>
</dbReference>